<dbReference type="EMBL" id="CP010975">
    <property type="protein sequence ID" value="AKE51249.1"/>
    <property type="molecule type" value="Genomic_DNA"/>
</dbReference>
<evidence type="ECO:0000256" key="6">
    <source>
        <dbReference type="ARBA" id="ARBA00022553"/>
    </source>
</evidence>
<dbReference type="Pfam" id="PF02518">
    <property type="entry name" value="HATPase_c"/>
    <property type="match status" value="1"/>
</dbReference>
<dbReference type="CDD" id="cd00082">
    <property type="entry name" value="HisKA"/>
    <property type="match status" value="1"/>
</dbReference>
<dbReference type="GO" id="GO:0005524">
    <property type="term" value="F:ATP binding"/>
    <property type="evidence" value="ECO:0007669"/>
    <property type="project" value="UniProtKB-KW"/>
</dbReference>
<dbReference type="InterPro" id="IPR005467">
    <property type="entry name" value="His_kinase_dom"/>
</dbReference>
<dbReference type="InterPro" id="IPR003661">
    <property type="entry name" value="HisK_dim/P_dom"/>
</dbReference>
<evidence type="ECO:0000256" key="13">
    <source>
        <dbReference type="ARBA" id="ARBA00023012"/>
    </source>
</evidence>
<evidence type="ECO:0000256" key="8">
    <source>
        <dbReference type="ARBA" id="ARBA00022692"/>
    </source>
</evidence>
<dbReference type="SMART" id="SM00304">
    <property type="entry name" value="HAMP"/>
    <property type="match status" value="1"/>
</dbReference>
<evidence type="ECO:0000313" key="19">
    <source>
        <dbReference type="Proteomes" id="UP000034071"/>
    </source>
</evidence>
<evidence type="ECO:0000256" key="11">
    <source>
        <dbReference type="ARBA" id="ARBA00022840"/>
    </source>
</evidence>
<dbReference type="InterPro" id="IPR036097">
    <property type="entry name" value="HisK_dim/P_sf"/>
</dbReference>
<dbReference type="PANTHER" id="PTHR44936:SF5">
    <property type="entry name" value="SENSOR HISTIDINE KINASE ENVZ"/>
    <property type="match status" value="1"/>
</dbReference>
<dbReference type="InterPro" id="IPR003660">
    <property type="entry name" value="HAMP_dom"/>
</dbReference>
<dbReference type="Pfam" id="PF00512">
    <property type="entry name" value="HisKA"/>
    <property type="match status" value="1"/>
</dbReference>
<dbReference type="InterPro" id="IPR050980">
    <property type="entry name" value="2C_sensor_his_kinase"/>
</dbReference>
<evidence type="ECO:0000259" key="17">
    <source>
        <dbReference type="PROSITE" id="PS50885"/>
    </source>
</evidence>
<evidence type="ECO:0000256" key="12">
    <source>
        <dbReference type="ARBA" id="ARBA00022989"/>
    </source>
</evidence>
<dbReference type="Gene3D" id="1.10.287.130">
    <property type="match status" value="1"/>
</dbReference>
<name>A0A0F6TP66_9GAMM</name>
<comment type="catalytic activity">
    <reaction evidence="1">
        <text>ATP + protein L-histidine = ADP + protein N-phospho-L-histidine.</text>
        <dbReference type="EC" id="2.7.13.3"/>
    </reaction>
</comment>
<dbReference type="SMART" id="SM00387">
    <property type="entry name" value="HATPase_c"/>
    <property type="match status" value="1"/>
</dbReference>
<evidence type="ECO:0000256" key="14">
    <source>
        <dbReference type="ARBA" id="ARBA00023136"/>
    </source>
</evidence>
<dbReference type="InterPro" id="IPR004358">
    <property type="entry name" value="Sig_transdc_His_kin-like_C"/>
</dbReference>
<feature type="domain" description="Histidine kinase" evidence="16">
    <location>
        <begin position="236"/>
        <end position="435"/>
    </location>
</feature>
<dbReference type="GO" id="GO:0000155">
    <property type="term" value="F:phosphorelay sensor kinase activity"/>
    <property type="evidence" value="ECO:0007669"/>
    <property type="project" value="InterPro"/>
</dbReference>
<evidence type="ECO:0000259" key="16">
    <source>
        <dbReference type="PROSITE" id="PS50109"/>
    </source>
</evidence>
<keyword evidence="13" id="KW-0902">Two-component regulatory system</keyword>
<keyword evidence="7" id="KW-0808">Transferase</keyword>
<keyword evidence="4" id="KW-1003">Cell membrane</keyword>
<keyword evidence="12 15" id="KW-1133">Transmembrane helix</keyword>
<evidence type="ECO:0000256" key="7">
    <source>
        <dbReference type="ARBA" id="ARBA00022679"/>
    </source>
</evidence>
<dbReference type="NCBIfam" id="NF007004">
    <property type="entry name" value="PRK09467.1"/>
    <property type="match status" value="1"/>
</dbReference>
<keyword evidence="14 15" id="KW-0472">Membrane</keyword>
<organism evidence="18 19">
    <name type="scientific">Kangiella geojedonensis</name>
    <dbReference type="NCBI Taxonomy" id="914150"/>
    <lineage>
        <taxon>Bacteria</taxon>
        <taxon>Pseudomonadati</taxon>
        <taxon>Pseudomonadota</taxon>
        <taxon>Gammaproteobacteria</taxon>
        <taxon>Kangiellales</taxon>
        <taxon>Kangiellaceae</taxon>
        <taxon>Kangiella</taxon>
    </lineage>
</organism>
<dbReference type="SUPFAM" id="SSF55874">
    <property type="entry name" value="ATPase domain of HSP90 chaperone/DNA topoisomerase II/histidine kinase"/>
    <property type="match status" value="1"/>
</dbReference>
<feature type="domain" description="HAMP" evidence="17">
    <location>
        <begin position="176"/>
        <end position="228"/>
    </location>
</feature>
<dbReference type="Proteomes" id="UP000034071">
    <property type="component" value="Chromosome"/>
</dbReference>
<feature type="transmembrane region" description="Helical" evidence="15">
    <location>
        <begin position="157"/>
        <end position="175"/>
    </location>
</feature>
<dbReference type="AlphaFoldDB" id="A0A0F6TP66"/>
<dbReference type="SUPFAM" id="SSF47384">
    <property type="entry name" value="Homodimeric domain of signal transducing histidine kinase"/>
    <property type="match status" value="1"/>
</dbReference>
<evidence type="ECO:0000256" key="4">
    <source>
        <dbReference type="ARBA" id="ARBA00022475"/>
    </source>
</evidence>
<dbReference type="RefSeq" id="WP_046560459.1">
    <property type="nucleotide sequence ID" value="NZ_CP010975.1"/>
</dbReference>
<dbReference type="InterPro" id="IPR003594">
    <property type="entry name" value="HATPase_dom"/>
</dbReference>
<protein>
    <recommendedName>
        <fullName evidence="3">histidine kinase</fullName>
        <ecNumber evidence="3">2.7.13.3</ecNumber>
    </recommendedName>
</protein>
<dbReference type="PROSITE" id="PS50885">
    <property type="entry name" value="HAMP"/>
    <property type="match status" value="1"/>
</dbReference>
<comment type="subcellular location">
    <subcellularLocation>
        <location evidence="2">Cell inner membrane</location>
        <topology evidence="2">Multi-pass membrane protein</topology>
    </subcellularLocation>
</comment>
<dbReference type="FunFam" id="1.10.287.130:FF:000006">
    <property type="entry name" value="Osmolarity two-component histidine kinase EnvZ"/>
    <property type="match status" value="1"/>
</dbReference>
<evidence type="ECO:0000313" key="18">
    <source>
        <dbReference type="EMBL" id="AKE51249.1"/>
    </source>
</evidence>
<keyword evidence="9" id="KW-0547">Nucleotide-binding</keyword>
<dbReference type="InterPro" id="IPR036890">
    <property type="entry name" value="HATPase_C_sf"/>
</dbReference>
<gene>
    <name evidence="18" type="ORF">TQ33_0260</name>
</gene>
<keyword evidence="8 15" id="KW-0812">Transmembrane</keyword>
<dbReference type="STRING" id="914150.TQ33_0260"/>
<dbReference type="OrthoDB" id="9804645at2"/>
<evidence type="ECO:0000256" key="3">
    <source>
        <dbReference type="ARBA" id="ARBA00012438"/>
    </source>
</evidence>
<dbReference type="SUPFAM" id="SSF158472">
    <property type="entry name" value="HAMP domain-like"/>
    <property type="match status" value="1"/>
</dbReference>
<feature type="transmembrane region" description="Helical" evidence="15">
    <location>
        <begin position="12"/>
        <end position="36"/>
    </location>
</feature>
<sequence length="437" mass="49571">MRILPKSAFGRIALLVGVLLLINQWVSYLSISWYVAQPSMKQLVQLLASDVKTAMSMQDLEIEGKMTNEVRLEIMDDQRIQMISTRMGDPKQLREAQLYTVLTSQLAESLGVSEDSTEMRVEESDQIYYWIKSPRHSNVWFRIGMEPFEGFYIHPPIVYFTAILLLSLLGGWIFTKQISRPLRRLEFAAREIGRGDNPGQLKEEGLEEMVTVTRAFNQMARNVQQLEEDRTLLLAGVSHDLRTPLTRIRLATEFMGDEEAEVREGIIRDTEDMDQIIDQFISFVRDGRDERDQMGDLNSVVEDCVKSVRIQTQDISFELGEVPPLAFKPMAMKRLIMNLIMNGLKYAGAPLEVKTQVIDNKVRVSVYDQGPGIDEKEIERLFQPFSRGNSARSGGGSGLGLAIVQRIAKLHRGSVSLINRAEGGLEARLEFPVRTNT</sequence>
<reference evidence="18 19" key="1">
    <citation type="submission" date="2015-02" db="EMBL/GenBank/DDBJ databases">
        <title>Complete genome sequence of Kangiella geojedonensis strain YCS-5T.</title>
        <authorList>
            <person name="Kim K.M."/>
        </authorList>
    </citation>
    <scope>NUCLEOTIDE SEQUENCE [LARGE SCALE GENOMIC DNA]</scope>
    <source>
        <strain evidence="18 19">YCS-5</strain>
    </source>
</reference>
<dbReference type="EC" id="2.7.13.3" evidence="3"/>
<dbReference type="KEGG" id="kge:TQ33_0260"/>
<keyword evidence="5" id="KW-0997">Cell inner membrane</keyword>
<dbReference type="GO" id="GO:0005886">
    <property type="term" value="C:plasma membrane"/>
    <property type="evidence" value="ECO:0007669"/>
    <property type="project" value="UniProtKB-SubCell"/>
</dbReference>
<dbReference type="PATRIC" id="fig|914150.5.peg.266"/>
<keyword evidence="11" id="KW-0067">ATP-binding</keyword>
<dbReference type="Gene3D" id="3.30.565.10">
    <property type="entry name" value="Histidine kinase-like ATPase, C-terminal domain"/>
    <property type="match status" value="1"/>
</dbReference>
<dbReference type="Pfam" id="PF00672">
    <property type="entry name" value="HAMP"/>
    <property type="match status" value="1"/>
</dbReference>
<keyword evidence="19" id="KW-1185">Reference proteome</keyword>
<dbReference type="SMART" id="SM00388">
    <property type="entry name" value="HisKA"/>
    <property type="match status" value="1"/>
</dbReference>
<dbReference type="PANTHER" id="PTHR44936">
    <property type="entry name" value="SENSOR PROTEIN CREC"/>
    <property type="match status" value="1"/>
</dbReference>
<dbReference type="CDD" id="cd06225">
    <property type="entry name" value="HAMP"/>
    <property type="match status" value="1"/>
</dbReference>
<evidence type="ECO:0000256" key="9">
    <source>
        <dbReference type="ARBA" id="ARBA00022741"/>
    </source>
</evidence>
<proteinExistence type="predicted"/>
<evidence type="ECO:0000256" key="10">
    <source>
        <dbReference type="ARBA" id="ARBA00022777"/>
    </source>
</evidence>
<keyword evidence="6" id="KW-0597">Phosphoprotein</keyword>
<accession>A0A0F6TP66</accession>
<dbReference type="Gene3D" id="1.10.8.500">
    <property type="entry name" value="HAMP domain in histidine kinase"/>
    <property type="match status" value="1"/>
</dbReference>
<evidence type="ECO:0000256" key="2">
    <source>
        <dbReference type="ARBA" id="ARBA00004429"/>
    </source>
</evidence>
<evidence type="ECO:0000256" key="1">
    <source>
        <dbReference type="ARBA" id="ARBA00000085"/>
    </source>
</evidence>
<dbReference type="PROSITE" id="PS50109">
    <property type="entry name" value="HIS_KIN"/>
    <property type="match status" value="1"/>
</dbReference>
<keyword evidence="10 18" id="KW-0418">Kinase</keyword>
<evidence type="ECO:0000256" key="15">
    <source>
        <dbReference type="SAM" id="Phobius"/>
    </source>
</evidence>
<dbReference type="PRINTS" id="PR00344">
    <property type="entry name" value="BCTRLSENSOR"/>
</dbReference>
<evidence type="ECO:0000256" key="5">
    <source>
        <dbReference type="ARBA" id="ARBA00022519"/>
    </source>
</evidence>
<dbReference type="HOGENOM" id="CLU_000445_89_27_6"/>